<dbReference type="EMBL" id="LSOG01000006">
    <property type="protein sequence ID" value="OEH48664.1"/>
    <property type="molecule type" value="Genomic_DNA"/>
</dbReference>
<evidence type="ECO:0000313" key="1">
    <source>
        <dbReference type="EMBL" id="OEH48664.1"/>
    </source>
</evidence>
<dbReference type="Proteomes" id="UP000095229">
    <property type="component" value="Unassembled WGS sequence"/>
</dbReference>
<comment type="caution">
    <text evidence="1">The sequence shown here is derived from an EMBL/GenBank/DDBJ whole genome shotgun (WGS) entry which is preliminary data.</text>
</comment>
<dbReference type="RefSeq" id="WP_069683379.1">
    <property type="nucleotide sequence ID" value="NZ_LSOG01000006.1"/>
</dbReference>
<organism evidence="1 2">
    <name type="scientific">Legionella parisiensis</name>
    <dbReference type="NCBI Taxonomy" id="45071"/>
    <lineage>
        <taxon>Bacteria</taxon>
        <taxon>Pseudomonadati</taxon>
        <taxon>Pseudomonadota</taxon>
        <taxon>Gammaproteobacteria</taxon>
        <taxon>Legionellales</taxon>
        <taxon>Legionellaceae</taxon>
        <taxon>Legionella</taxon>
    </lineage>
</organism>
<accession>A0A1E5JVV2</accession>
<evidence type="ECO:0000313" key="2">
    <source>
        <dbReference type="Proteomes" id="UP000095229"/>
    </source>
</evidence>
<protein>
    <submittedName>
        <fullName evidence="1">Uncharacterized protein</fullName>
    </submittedName>
</protein>
<keyword evidence="2" id="KW-1185">Reference proteome</keyword>
<proteinExistence type="predicted"/>
<name>A0A1E5JVV2_9GAMM</name>
<sequence length="265" mass="30267">MQRKIDQQNLPKYLKALTASELELLHHEFPRIIDALSDNNSEKLQWLFTLLSGRVSKSSLPELGYSFSLLDAAPKNEDGGFNFEVQCNQVYFYLENEAIKYMYLDLEYHPKFGIFNSDSDNQLVFLKEKLRKPHSASLSQSEEIVLFSLLAPQGITPKPQTINISNLFKYILCTVSDDTQAINLINNLSNLKNKLNIVYGDILPYGRERILLDLLDAEAFAEAELLARVPGFLYNVCLAKLYGGSPLDPNRIYQLVNEHLKEKMI</sequence>
<dbReference type="AlphaFoldDB" id="A0A1E5JVV2"/>
<reference evidence="1 2" key="1">
    <citation type="submission" date="2016-02" db="EMBL/GenBank/DDBJ databases">
        <title>Secondary metabolites in Legionella.</title>
        <authorList>
            <person name="Tobias N.J."/>
            <person name="Bode H.B."/>
        </authorList>
    </citation>
    <scope>NUCLEOTIDE SEQUENCE [LARGE SCALE GENOMIC DNA]</scope>
    <source>
        <strain evidence="1 2">DSM 19216</strain>
    </source>
</reference>
<gene>
    <name evidence="1" type="ORF">lpari_00273</name>
</gene>
<dbReference type="PATRIC" id="fig|45071.7.peg.301"/>